<dbReference type="EMBL" id="GGMR01017167">
    <property type="protein sequence ID" value="MBY29786.1"/>
    <property type="molecule type" value="Transcribed_RNA"/>
</dbReference>
<dbReference type="PANTHER" id="PTHR33053">
    <property type="entry name" value="PROTEIN, PUTATIVE-RELATED"/>
    <property type="match status" value="1"/>
</dbReference>
<protein>
    <recommendedName>
        <fullName evidence="2">Transposase domain-containing protein</fullName>
    </recommendedName>
</protein>
<reference evidence="1" key="1">
    <citation type="submission" date="2018-04" db="EMBL/GenBank/DDBJ databases">
        <title>Transcriptome of Schizaphis graminum biotype I.</title>
        <authorList>
            <person name="Scully E.D."/>
            <person name="Geib S.M."/>
            <person name="Palmer N.A."/>
            <person name="Koch K."/>
            <person name="Bradshaw J."/>
            <person name="Heng-Moss T."/>
            <person name="Sarath G."/>
        </authorList>
    </citation>
    <scope>NUCLEOTIDE SEQUENCE</scope>
</reference>
<gene>
    <name evidence="1" type="ORF">g.115087</name>
</gene>
<name>A0A2S2PLN4_SCHGA</name>
<sequence length="728" mass="83530">MFRKKGLSKSAKRRRLLDANNFIEYLSDDIHLDISPNNNIDNIIPSLVSSELNNHKYEVNTVSFETTTTGSSAAYSFDQGFNNDVSVGLDLDYEIMSHSEVESTEESDDNSIHEMNNQRTPERITNELIEWATNHNIPNNAFDNLLKVLKSHKCFEDFPSTSRTFYKIHSGVSYDKPVQVKPIAPGIYYHFGVASSIKKYIDKHFSDETIKLVIGVDGLPLTKSSGSCFWPILGYIRQNIETVFLIGIYWGYNKPADGNLFIKDFVDEISSLIINGIYVDIIIDNILKTVHKKVAIDSFCCDAPAKAFLLKTKSHTGFFSCTKCTVQGKYVLRRVCFPELKCSKRTHVDFVNQVQRQYHSTDGNITEILNIPGIDVVQQFSLDYMHAVCLGTMKKMLMLWKGDNIGRGDANKQKLSPGLIKKMSERLLSLKNDIPLDFVRKPRSLDELPRWKATEFRLFLLYVGPVIIHSIVSKQIFQNFLCLNVAMTIFLSPNYNHLATYAKSLMFDFVKNFGLLYGDHFISHNIHGLIHLYDDYQNYGMLDNISCFKFENYMSHLKKMVRKSDKPLQQVVRRYEERCKYIPPTDSSTNLKETVQFKQLHNKGPLITHTSSPQYKIVVLDKIKINVDSNADSFVGVKLNGILSIVRVVNVCYSQELKKNVLLGKKIERMDNFFTKPIKSERLGIFKVNNFSKQLSVWNIDDVITKYMILKAHDLNCMIAYPIIHFNN</sequence>
<dbReference type="AlphaFoldDB" id="A0A2S2PLN4"/>
<proteinExistence type="predicted"/>
<organism evidence="1">
    <name type="scientific">Schizaphis graminum</name>
    <name type="common">Green bug aphid</name>
    <dbReference type="NCBI Taxonomy" id="13262"/>
    <lineage>
        <taxon>Eukaryota</taxon>
        <taxon>Metazoa</taxon>
        <taxon>Ecdysozoa</taxon>
        <taxon>Arthropoda</taxon>
        <taxon>Hexapoda</taxon>
        <taxon>Insecta</taxon>
        <taxon>Pterygota</taxon>
        <taxon>Neoptera</taxon>
        <taxon>Paraneoptera</taxon>
        <taxon>Hemiptera</taxon>
        <taxon>Sternorrhyncha</taxon>
        <taxon>Aphidomorpha</taxon>
        <taxon>Aphidoidea</taxon>
        <taxon>Aphididae</taxon>
        <taxon>Aphidini</taxon>
        <taxon>Schizaphis</taxon>
    </lineage>
</organism>
<dbReference type="PANTHER" id="PTHR33053:SF24">
    <property type="entry name" value="TRANSPOSASE DOMAIN-CONTAINING PROTEIN"/>
    <property type="match status" value="1"/>
</dbReference>
<evidence type="ECO:0008006" key="2">
    <source>
        <dbReference type="Google" id="ProtNLM"/>
    </source>
</evidence>
<accession>A0A2S2PLN4</accession>
<evidence type="ECO:0000313" key="1">
    <source>
        <dbReference type="EMBL" id="MBY29786.1"/>
    </source>
</evidence>